<dbReference type="OrthoDB" id="9785675at2"/>
<keyword evidence="8" id="KW-1185">Reference proteome</keyword>
<dbReference type="Proteomes" id="UP000464657">
    <property type="component" value="Chromosome"/>
</dbReference>
<feature type="domain" description="RNA polymerase sigma factor 70 region 4 type 2" evidence="6">
    <location>
        <begin position="129"/>
        <end position="178"/>
    </location>
</feature>
<evidence type="ECO:0000259" key="5">
    <source>
        <dbReference type="Pfam" id="PF04542"/>
    </source>
</evidence>
<name>A0A7L4ZQ57_9FLAO</name>
<dbReference type="RefSeq" id="WP_160131150.1">
    <property type="nucleotide sequence ID" value="NZ_CP019288.1"/>
</dbReference>
<organism evidence="7 8">
    <name type="scientific">Kordia antarctica</name>
    <dbReference type="NCBI Taxonomy" id="1218801"/>
    <lineage>
        <taxon>Bacteria</taxon>
        <taxon>Pseudomonadati</taxon>
        <taxon>Bacteroidota</taxon>
        <taxon>Flavobacteriia</taxon>
        <taxon>Flavobacteriales</taxon>
        <taxon>Flavobacteriaceae</taxon>
        <taxon>Kordia</taxon>
    </lineage>
</organism>
<evidence type="ECO:0000259" key="6">
    <source>
        <dbReference type="Pfam" id="PF08281"/>
    </source>
</evidence>
<dbReference type="CDD" id="cd06171">
    <property type="entry name" value="Sigma70_r4"/>
    <property type="match status" value="1"/>
</dbReference>
<keyword evidence="4" id="KW-0804">Transcription</keyword>
<dbReference type="EMBL" id="CP019288">
    <property type="protein sequence ID" value="QHI38607.1"/>
    <property type="molecule type" value="Genomic_DNA"/>
</dbReference>
<evidence type="ECO:0000256" key="1">
    <source>
        <dbReference type="ARBA" id="ARBA00010641"/>
    </source>
</evidence>
<dbReference type="PANTHER" id="PTHR43133:SF51">
    <property type="entry name" value="RNA POLYMERASE SIGMA FACTOR"/>
    <property type="match status" value="1"/>
</dbReference>
<dbReference type="PANTHER" id="PTHR43133">
    <property type="entry name" value="RNA POLYMERASE ECF-TYPE SIGMA FACTO"/>
    <property type="match status" value="1"/>
</dbReference>
<proteinExistence type="inferred from homology"/>
<dbReference type="InterPro" id="IPR039425">
    <property type="entry name" value="RNA_pol_sigma-70-like"/>
</dbReference>
<dbReference type="AlphaFoldDB" id="A0A7L4ZQ57"/>
<dbReference type="GO" id="GO:0016987">
    <property type="term" value="F:sigma factor activity"/>
    <property type="evidence" value="ECO:0007669"/>
    <property type="project" value="UniProtKB-KW"/>
</dbReference>
<dbReference type="InterPro" id="IPR007627">
    <property type="entry name" value="RNA_pol_sigma70_r2"/>
</dbReference>
<sequence length="185" mass="22018">MEITDTILKANIQKAKLGDQVAFNFLLNSFWNDVYGFQLKRIRNENDAEDITIQTFSKAFDKIETYDENYKFKTWLITISKNVHIDFLRKKKKSIETTKEQEEEVYQIVDDGPTPEDKIITEQNLAKLLRDIKKLKPHYQEVINLRYFQELSYKEISEQLQEPMNNVKVKLLRAKKLLAEIIQKK</sequence>
<gene>
    <name evidence="7" type="primary">sigW_8</name>
    <name evidence="7" type="ORF">IMCC3317_40010</name>
</gene>
<dbReference type="SUPFAM" id="SSF88659">
    <property type="entry name" value="Sigma3 and sigma4 domains of RNA polymerase sigma factors"/>
    <property type="match status" value="1"/>
</dbReference>
<dbReference type="Gene3D" id="1.10.10.10">
    <property type="entry name" value="Winged helix-like DNA-binding domain superfamily/Winged helix DNA-binding domain"/>
    <property type="match status" value="1"/>
</dbReference>
<evidence type="ECO:0000256" key="2">
    <source>
        <dbReference type="ARBA" id="ARBA00023015"/>
    </source>
</evidence>
<comment type="similarity">
    <text evidence="1">Belongs to the sigma-70 factor family. ECF subfamily.</text>
</comment>
<feature type="domain" description="RNA polymerase sigma-70 region 2" evidence="5">
    <location>
        <begin position="32"/>
        <end position="93"/>
    </location>
</feature>
<evidence type="ECO:0000313" key="8">
    <source>
        <dbReference type="Proteomes" id="UP000464657"/>
    </source>
</evidence>
<dbReference type="InterPro" id="IPR036388">
    <property type="entry name" value="WH-like_DNA-bd_sf"/>
</dbReference>
<reference evidence="7 8" key="1">
    <citation type="journal article" date="2013" name="Int. J. Syst. Evol. Microbiol.">
        <title>Kordia antarctica sp. nov., isolated from Antarctic seawater.</title>
        <authorList>
            <person name="Baek K."/>
            <person name="Choi A."/>
            <person name="Kang I."/>
            <person name="Lee K."/>
            <person name="Cho J.C."/>
        </authorList>
    </citation>
    <scope>NUCLEOTIDE SEQUENCE [LARGE SCALE GENOMIC DNA]</scope>
    <source>
        <strain evidence="7 8">IMCC3317</strain>
    </source>
</reference>
<dbReference type="InterPro" id="IPR014284">
    <property type="entry name" value="RNA_pol_sigma-70_dom"/>
</dbReference>
<keyword evidence="2" id="KW-0805">Transcription regulation</keyword>
<protein>
    <submittedName>
        <fullName evidence="7">ECF RNA polymerase sigma factor SigW</fullName>
    </submittedName>
</protein>
<dbReference type="Pfam" id="PF08281">
    <property type="entry name" value="Sigma70_r4_2"/>
    <property type="match status" value="1"/>
</dbReference>
<evidence type="ECO:0000256" key="4">
    <source>
        <dbReference type="ARBA" id="ARBA00023163"/>
    </source>
</evidence>
<dbReference type="KEGG" id="kan:IMCC3317_40010"/>
<dbReference type="Gene3D" id="1.10.1740.10">
    <property type="match status" value="1"/>
</dbReference>
<dbReference type="GO" id="GO:0003677">
    <property type="term" value="F:DNA binding"/>
    <property type="evidence" value="ECO:0007669"/>
    <property type="project" value="InterPro"/>
</dbReference>
<dbReference type="InterPro" id="IPR013249">
    <property type="entry name" value="RNA_pol_sigma70_r4_t2"/>
</dbReference>
<keyword evidence="3" id="KW-0731">Sigma factor</keyword>
<evidence type="ECO:0000256" key="3">
    <source>
        <dbReference type="ARBA" id="ARBA00023082"/>
    </source>
</evidence>
<evidence type="ECO:0000313" key="7">
    <source>
        <dbReference type="EMBL" id="QHI38607.1"/>
    </source>
</evidence>
<dbReference type="InterPro" id="IPR013325">
    <property type="entry name" value="RNA_pol_sigma_r2"/>
</dbReference>
<dbReference type="SUPFAM" id="SSF88946">
    <property type="entry name" value="Sigma2 domain of RNA polymerase sigma factors"/>
    <property type="match status" value="1"/>
</dbReference>
<dbReference type="InterPro" id="IPR013324">
    <property type="entry name" value="RNA_pol_sigma_r3/r4-like"/>
</dbReference>
<dbReference type="Pfam" id="PF04542">
    <property type="entry name" value="Sigma70_r2"/>
    <property type="match status" value="1"/>
</dbReference>
<dbReference type="GO" id="GO:0006352">
    <property type="term" value="P:DNA-templated transcription initiation"/>
    <property type="evidence" value="ECO:0007669"/>
    <property type="project" value="InterPro"/>
</dbReference>
<accession>A0A7L4ZQ57</accession>
<dbReference type="NCBIfam" id="TIGR02937">
    <property type="entry name" value="sigma70-ECF"/>
    <property type="match status" value="1"/>
</dbReference>